<sequence length="159" mass="17421">MTDSNFLHEKDHVYLGSGVTGTRQTTPAVDLHDLPHIDLICLSHYYTDHFDAQVEAPLHRDLPIITTPHAKENLATSKEPSEAFKAVHNLDFSDDILVDIQNAGKGGKKAVVKVTGMLGKHVPPGPGGVTGKMNDLLAAVTPDEWMDNEARLSPRRILR</sequence>
<dbReference type="EMBL" id="JBHFEH010000027">
    <property type="protein sequence ID" value="KAL2052384.1"/>
    <property type="molecule type" value="Genomic_DNA"/>
</dbReference>
<comment type="caution">
    <text evidence="1">The sequence shown here is derived from an EMBL/GenBank/DDBJ whole genome shotgun (WGS) entry which is preliminary data.</text>
</comment>
<dbReference type="Gene3D" id="3.60.15.10">
    <property type="entry name" value="Ribonuclease Z/Hydroxyacylglutathione hydrolase-like"/>
    <property type="match status" value="1"/>
</dbReference>
<gene>
    <name evidence="1" type="ORF">ABVK25_007256</name>
</gene>
<dbReference type="SUPFAM" id="SSF56281">
    <property type="entry name" value="Metallo-hydrolase/oxidoreductase"/>
    <property type="match status" value="1"/>
</dbReference>
<accession>A0ABR4B668</accession>
<reference evidence="1 2" key="1">
    <citation type="submission" date="2024-09" db="EMBL/GenBank/DDBJ databases">
        <title>Rethinking Asexuality: The Enigmatic Case of Functional Sexual Genes in Lepraria (Stereocaulaceae).</title>
        <authorList>
            <person name="Doellman M."/>
            <person name="Sun Y."/>
            <person name="Barcenas-Pena A."/>
            <person name="Lumbsch H.T."/>
            <person name="Grewe F."/>
        </authorList>
    </citation>
    <scope>NUCLEOTIDE SEQUENCE [LARGE SCALE GENOMIC DNA]</scope>
    <source>
        <strain evidence="1 2">Grewe 0041</strain>
    </source>
</reference>
<dbReference type="PANTHER" id="PTHR43546:SF7">
    <property type="entry name" value="METALLO-BETA-LACTAMASE DOMAIN-CONTAINING PROTEIN"/>
    <property type="match status" value="1"/>
</dbReference>
<dbReference type="InterPro" id="IPR050114">
    <property type="entry name" value="UPF0173_UPF0282_UlaG_hydrolase"/>
</dbReference>
<proteinExistence type="predicted"/>
<evidence type="ECO:0000313" key="2">
    <source>
        <dbReference type="Proteomes" id="UP001590951"/>
    </source>
</evidence>
<organism evidence="1 2">
    <name type="scientific">Lepraria finkii</name>
    <dbReference type="NCBI Taxonomy" id="1340010"/>
    <lineage>
        <taxon>Eukaryota</taxon>
        <taxon>Fungi</taxon>
        <taxon>Dikarya</taxon>
        <taxon>Ascomycota</taxon>
        <taxon>Pezizomycotina</taxon>
        <taxon>Lecanoromycetes</taxon>
        <taxon>OSLEUM clade</taxon>
        <taxon>Lecanoromycetidae</taxon>
        <taxon>Lecanorales</taxon>
        <taxon>Lecanorineae</taxon>
        <taxon>Stereocaulaceae</taxon>
        <taxon>Lepraria</taxon>
    </lineage>
</organism>
<name>A0ABR4B668_9LECA</name>
<dbReference type="InterPro" id="IPR036866">
    <property type="entry name" value="RibonucZ/Hydroxyglut_hydro"/>
</dbReference>
<protein>
    <submittedName>
        <fullName evidence="1">Uncharacterized protein</fullName>
    </submittedName>
</protein>
<evidence type="ECO:0000313" key="1">
    <source>
        <dbReference type="EMBL" id="KAL2052384.1"/>
    </source>
</evidence>
<keyword evidence="2" id="KW-1185">Reference proteome</keyword>
<dbReference type="PANTHER" id="PTHR43546">
    <property type="entry name" value="UPF0173 METAL-DEPENDENT HYDROLASE MJ1163-RELATED"/>
    <property type="match status" value="1"/>
</dbReference>
<dbReference type="Proteomes" id="UP001590951">
    <property type="component" value="Unassembled WGS sequence"/>
</dbReference>